<dbReference type="Proteomes" id="UP001296993">
    <property type="component" value="Unassembled WGS sequence"/>
</dbReference>
<evidence type="ECO:0000313" key="3">
    <source>
        <dbReference type="Proteomes" id="UP001296993"/>
    </source>
</evidence>
<dbReference type="RefSeq" id="WP_210002458.1">
    <property type="nucleotide sequence ID" value="NZ_BAAAJY010000004.1"/>
</dbReference>
<accession>A0ABS4XJP2</accession>
<keyword evidence="1" id="KW-0812">Transmembrane</keyword>
<comment type="caution">
    <text evidence="2">The sequence shown here is derived from an EMBL/GenBank/DDBJ whole genome shotgun (WGS) entry which is preliminary data.</text>
</comment>
<dbReference type="EMBL" id="JAGIOF010000004">
    <property type="protein sequence ID" value="MBP2388678.1"/>
    <property type="molecule type" value="Genomic_DNA"/>
</dbReference>
<name>A0ABS4XJP2_9MICC</name>
<keyword evidence="1" id="KW-1133">Transmembrane helix</keyword>
<evidence type="ECO:0000256" key="1">
    <source>
        <dbReference type="SAM" id="Phobius"/>
    </source>
</evidence>
<keyword evidence="3" id="KW-1185">Reference proteome</keyword>
<gene>
    <name evidence="2" type="ORF">JOF47_004251</name>
</gene>
<organism evidence="2 3">
    <name type="scientific">Paeniglutamicibacter kerguelensis</name>
    <dbReference type="NCBI Taxonomy" id="254788"/>
    <lineage>
        <taxon>Bacteria</taxon>
        <taxon>Bacillati</taxon>
        <taxon>Actinomycetota</taxon>
        <taxon>Actinomycetes</taxon>
        <taxon>Micrococcales</taxon>
        <taxon>Micrococcaceae</taxon>
        <taxon>Paeniglutamicibacter</taxon>
    </lineage>
</organism>
<proteinExistence type="predicted"/>
<sequence>MDKDPPAVDVNPPVSDSTLVDVVGPDRDRPARAGRRVFLAVLTLFIVSALAGAFGRESTSSTGQSGNSVTVTAPAAVRAGMDANVEVAISSARIMTAPITIAVEHSYLSSFTTFGASPAAASESSDGKFLLLEFDPPKTQQFRLNIAGTSAEDSSIHASGMLKVYIGDELVSTVELETWKAS</sequence>
<feature type="transmembrane region" description="Helical" evidence="1">
    <location>
        <begin position="37"/>
        <end position="55"/>
    </location>
</feature>
<reference evidence="2 3" key="1">
    <citation type="submission" date="2021-03" db="EMBL/GenBank/DDBJ databases">
        <title>Sequencing the genomes of 1000 actinobacteria strains.</title>
        <authorList>
            <person name="Klenk H.-P."/>
        </authorList>
    </citation>
    <scope>NUCLEOTIDE SEQUENCE [LARGE SCALE GENOMIC DNA]</scope>
    <source>
        <strain evidence="2 3">DSM 15797</strain>
    </source>
</reference>
<protein>
    <submittedName>
        <fullName evidence="2">Uncharacterized protein</fullName>
    </submittedName>
</protein>
<keyword evidence="1" id="KW-0472">Membrane</keyword>
<evidence type="ECO:0000313" key="2">
    <source>
        <dbReference type="EMBL" id="MBP2388678.1"/>
    </source>
</evidence>